<name>A0AC60NX49_IXOPE</name>
<dbReference type="Proteomes" id="UP000805193">
    <property type="component" value="Unassembled WGS sequence"/>
</dbReference>
<proteinExistence type="predicted"/>
<sequence>MLRGAVGLFTTIEPERRRACCSHQKLGALDFELEDGHEGAASQRSCQPRPRTWLVKRHHRTGAGQPRAPRKLGPTPVTSKNKAWFRPKQDRRSRLSEVRMIQILDGKTPVKWKKKVLLTAQRSFHHHRAGAASCLLLASEARQHWILSSKTDTKGRPRNVPVNPGRVPGWSSDTIELVLGGPELLASLDPHP</sequence>
<keyword evidence="2" id="KW-1185">Reference proteome</keyword>
<evidence type="ECO:0000313" key="2">
    <source>
        <dbReference type="Proteomes" id="UP000805193"/>
    </source>
</evidence>
<dbReference type="EMBL" id="JABSTQ010011411">
    <property type="protein sequence ID" value="KAG0411718.1"/>
    <property type="molecule type" value="Genomic_DNA"/>
</dbReference>
<comment type="caution">
    <text evidence="1">The sequence shown here is derived from an EMBL/GenBank/DDBJ whole genome shotgun (WGS) entry which is preliminary data.</text>
</comment>
<reference evidence="1 2" key="1">
    <citation type="journal article" date="2020" name="Cell">
        <title>Large-Scale Comparative Analyses of Tick Genomes Elucidate Their Genetic Diversity and Vector Capacities.</title>
        <authorList>
            <consortium name="Tick Genome and Microbiome Consortium (TIGMIC)"/>
            <person name="Jia N."/>
            <person name="Wang J."/>
            <person name="Shi W."/>
            <person name="Du L."/>
            <person name="Sun Y."/>
            <person name="Zhan W."/>
            <person name="Jiang J.F."/>
            <person name="Wang Q."/>
            <person name="Zhang B."/>
            <person name="Ji P."/>
            <person name="Bell-Sakyi L."/>
            <person name="Cui X.M."/>
            <person name="Yuan T.T."/>
            <person name="Jiang B.G."/>
            <person name="Yang W.F."/>
            <person name="Lam T.T."/>
            <person name="Chang Q.C."/>
            <person name="Ding S.J."/>
            <person name="Wang X.J."/>
            <person name="Zhu J.G."/>
            <person name="Ruan X.D."/>
            <person name="Zhao L."/>
            <person name="Wei J.T."/>
            <person name="Ye R.Z."/>
            <person name="Que T.C."/>
            <person name="Du C.H."/>
            <person name="Zhou Y.H."/>
            <person name="Cheng J.X."/>
            <person name="Dai P.F."/>
            <person name="Guo W.B."/>
            <person name="Han X.H."/>
            <person name="Huang E.J."/>
            <person name="Li L.F."/>
            <person name="Wei W."/>
            <person name="Gao Y.C."/>
            <person name="Liu J.Z."/>
            <person name="Shao H.Z."/>
            <person name="Wang X."/>
            <person name="Wang C.C."/>
            <person name="Yang T.C."/>
            <person name="Huo Q.B."/>
            <person name="Li W."/>
            <person name="Chen H.Y."/>
            <person name="Chen S.E."/>
            <person name="Zhou L.G."/>
            <person name="Ni X.B."/>
            <person name="Tian J.H."/>
            <person name="Sheng Y."/>
            <person name="Liu T."/>
            <person name="Pan Y.S."/>
            <person name="Xia L.Y."/>
            <person name="Li J."/>
            <person name="Zhao F."/>
            <person name="Cao W.C."/>
        </authorList>
    </citation>
    <scope>NUCLEOTIDE SEQUENCE [LARGE SCALE GENOMIC DNA]</scope>
    <source>
        <strain evidence="1">Iper-2018</strain>
    </source>
</reference>
<accession>A0AC60NX49</accession>
<protein>
    <submittedName>
        <fullName evidence="1">Uncharacterized protein</fullName>
    </submittedName>
</protein>
<gene>
    <name evidence="1" type="ORF">HPB47_011167</name>
</gene>
<evidence type="ECO:0000313" key="1">
    <source>
        <dbReference type="EMBL" id="KAG0411718.1"/>
    </source>
</evidence>
<organism evidence="1 2">
    <name type="scientific">Ixodes persulcatus</name>
    <name type="common">Taiga tick</name>
    <dbReference type="NCBI Taxonomy" id="34615"/>
    <lineage>
        <taxon>Eukaryota</taxon>
        <taxon>Metazoa</taxon>
        <taxon>Ecdysozoa</taxon>
        <taxon>Arthropoda</taxon>
        <taxon>Chelicerata</taxon>
        <taxon>Arachnida</taxon>
        <taxon>Acari</taxon>
        <taxon>Parasitiformes</taxon>
        <taxon>Ixodida</taxon>
        <taxon>Ixodoidea</taxon>
        <taxon>Ixodidae</taxon>
        <taxon>Ixodinae</taxon>
        <taxon>Ixodes</taxon>
    </lineage>
</organism>